<dbReference type="Proteomes" id="UP000807469">
    <property type="component" value="Unassembled WGS sequence"/>
</dbReference>
<evidence type="ECO:0008006" key="3">
    <source>
        <dbReference type="Google" id="ProtNLM"/>
    </source>
</evidence>
<proteinExistence type="predicted"/>
<feature type="non-terminal residue" evidence="1">
    <location>
        <position position="132"/>
    </location>
</feature>
<dbReference type="PANTHER" id="PTHR10622">
    <property type="entry name" value="HET DOMAIN-CONTAINING PROTEIN"/>
    <property type="match status" value="1"/>
</dbReference>
<evidence type="ECO:0000313" key="1">
    <source>
        <dbReference type="EMBL" id="KAF9483069.1"/>
    </source>
</evidence>
<reference evidence="1" key="1">
    <citation type="submission" date="2020-11" db="EMBL/GenBank/DDBJ databases">
        <authorList>
            <consortium name="DOE Joint Genome Institute"/>
            <person name="Ahrendt S."/>
            <person name="Riley R."/>
            <person name="Andreopoulos W."/>
            <person name="Labutti K."/>
            <person name="Pangilinan J."/>
            <person name="Ruiz-Duenas F.J."/>
            <person name="Barrasa J.M."/>
            <person name="Sanchez-Garcia M."/>
            <person name="Camarero S."/>
            <person name="Miyauchi S."/>
            <person name="Serrano A."/>
            <person name="Linde D."/>
            <person name="Babiker R."/>
            <person name="Drula E."/>
            <person name="Ayuso-Fernandez I."/>
            <person name="Pacheco R."/>
            <person name="Padilla G."/>
            <person name="Ferreira P."/>
            <person name="Barriuso J."/>
            <person name="Kellner H."/>
            <person name="Castanera R."/>
            <person name="Alfaro M."/>
            <person name="Ramirez L."/>
            <person name="Pisabarro A.G."/>
            <person name="Kuo A."/>
            <person name="Tritt A."/>
            <person name="Lipzen A."/>
            <person name="He G."/>
            <person name="Yan M."/>
            <person name="Ng V."/>
            <person name="Cullen D."/>
            <person name="Martin F."/>
            <person name="Rosso M.-N."/>
            <person name="Henrissat B."/>
            <person name="Hibbett D."/>
            <person name="Martinez A.T."/>
            <person name="Grigoriev I.V."/>
        </authorList>
    </citation>
    <scope>NUCLEOTIDE SEQUENCE</scope>
    <source>
        <strain evidence="1">CIRM-BRFM 674</strain>
    </source>
</reference>
<keyword evidence="2" id="KW-1185">Reference proteome</keyword>
<dbReference type="OrthoDB" id="2654851at2759"/>
<sequence length="132" mass="15501">MYNWYEGASLCIAYLAETTSLSDMHNDPWFTRGWTLQELLAPRHIKFYGQDWTQLTKFSNDKKNYDVQHQIELATTITSNELESHLLTRISRRMQWAARRRVTRAKDMVYSLTGIFDVDMSIACAKAAKLRF</sequence>
<accession>A0A9P6D435</accession>
<name>A0A9P6D435_9AGAR</name>
<dbReference type="PANTHER" id="PTHR10622:SF10">
    <property type="entry name" value="HET DOMAIN-CONTAINING PROTEIN"/>
    <property type="match status" value="1"/>
</dbReference>
<gene>
    <name evidence="1" type="ORF">BDN70DRAFT_963819</name>
</gene>
<evidence type="ECO:0000313" key="2">
    <source>
        <dbReference type="Proteomes" id="UP000807469"/>
    </source>
</evidence>
<dbReference type="EMBL" id="MU155158">
    <property type="protein sequence ID" value="KAF9483069.1"/>
    <property type="molecule type" value="Genomic_DNA"/>
</dbReference>
<dbReference type="AlphaFoldDB" id="A0A9P6D435"/>
<protein>
    <recommendedName>
        <fullName evidence="3">Heterokaryon incompatibility domain-containing protein</fullName>
    </recommendedName>
</protein>
<organism evidence="1 2">
    <name type="scientific">Pholiota conissans</name>
    <dbReference type="NCBI Taxonomy" id="109636"/>
    <lineage>
        <taxon>Eukaryota</taxon>
        <taxon>Fungi</taxon>
        <taxon>Dikarya</taxon>
        <taxon>Basidiomycota</taxon>
        <taxon>Agaricomycotina</taxon>
        <taxon>Agaricomycetes</taxon>
        <taxon>Agaricomycetidae</taxon>
        <taxon>Agaricales</taxon>
        <taxon>Agaricineae</taxon>
        <taxon>Strophariaceae</taxon>
        <taxon>Pholiota</taxon>
    </lineage>
</organism>
<comment type="caution">
    <text evidence="1">The sequence shown here is derived from an EMBL/GenBank/DDBJ whole genome shotgun (WGS) entry which is preliminary data.</text>
</comment>